<dbReference type="PANTHER" id="PTHR48007">
    <property type="entry name" value="LEUCINE-RICH REPEAT RECEPTOR-LIKE PROTEIN KINASE PXC1"/>
    <property type="match status" value="1"/>
</dbReference>
<keyword evidence="3 8" id="KW-0812">Transmembrane</keyword>
<feature type="chain" id="PRO_5014132162" evidence="9">
    <location>
        <begin position="19"/>
        <end position="891"/>
    </location>
</feature>
<keyword evidence="2" id="KW-0433">Leucine-rich repeat</keyword>
<evidence type="ECO:0000256" key="2">
    <source>
        <dbReference type="ARBA" id="ARBA00022614"/>
    </source>
</evidence>
<feature type="region of interest" description="Disordered" evidence="7">
    <location>
        <begin position="452"/>
        <end position="473"/>
    </location>
</feature>
<dbReference type="Pfam" id="PF13855">
    <property type="entry name" value="LRR_8"/>
    <property type="match status" value="2"/>
</dbReference>
<dbReference type="AlphaFoldDB" id="A0A2I0X3L2"/>
<dbReference type="PRINTS" id="PR00019">
    <property type="entry name" value="LEURICHRPT"/>
</dbReference>
<reference evidence="11 12" key="1">
    <citation type="journal article" date="2016" name="Sci. Rep.">
        <title>The Dendrobium catenatum Lindl. genome sequence provides insights into polysaccharide synthase, floral development and adaptive evolution.</title>
        <authorList>
            <person name="Zhang G.Q."/>
            <person name="Xu Q."/>
            <person name="Bian C."/>
            <person name="Tsai W.C."/>
            <person name="Yeh C.M."/>
            <person name="Liu K.W."/>
            <person name="Yoshida K."/>
            <person name="Zhang L.S."/>
            <person name="Chang S.B."/>
            <person name="Chen F."/>
            <person name="Shi Y."/>
            <person name="Su Y.Y."/>
            <person name="Zhang Y.Q."/>
            <person name="Chen L.J."/>
            <person name="Yin Y."/>
            <person name="Lin M."/>
            <person name="Huang H."/>
            <person name="Deng H."/>
            <person name="Wang Z.W."/>
            <person name="Zhu S.L."/>
            <person name="Zhao X."/>
            <person name="Deng C."/>
            <person name="Niu S.C."/>
            <person name="Huang J."/>
            <person name="Wang M."/>
            <person name="Liu G.H."/>
            <person name="Yang H.J."/>
            <person name="Xiao X.J."/>
            <person name="Hsiao Y.Y."/>
            <person name="Wu W.L."/>
            <person name="Chen Y.Y."/>
            <person name="Mitsuda N."/>
            <person name="Ohme-Takagi M."/>
            <person name="Luo Y.B."/>
            <person name="Van de Peer Y."/>
            <person name="Liu Z.J."/>
        </authorList>
    </citation>
    <scope>NUCLEOTIDE SEQUENCE [LARGE SCALE GENOMIC DNA]</scope>
    <source>
        <tissue evidence="11">The whole plant</tissue>
    </source>
</reference>
<evidence type="ECO:0000256" key="6">
    <source>
        <dbReference type="ARBA" id="ARBA00023136"/>
    </source>
</evidence>
<dbReference type="Pfam" id="PF08263">
    <property type="entry name" value="LRRNT_2"/>
    <property type="match status" value="1"/>
</dbReference>
<evidence type="ECO:0000259" key="10">
    <source>
        <dbReference type="PROSITE" id="PS50011"/>
    </source>
</evidence>
<evidence type="ECO:0000256" key="7">
    <source>
        <dbReference type="SAM" id="MobiDB-lite"/>
    </source>
</evidence>
<evidence type="ECO:0000256" key="9">
    <source>
        <dbReference type="SAM" id="SignalP"/>
    </source>
</evidence>
<keyword evidence="6 8" id="KW-0472">Membrane</keyword>
<keyword evidence="11" id="KW-0808">Transferase</keyword>
<keyword evidence="4" id="KW-0677">Repeat</keyword>
<dbReference type="SUPFAM" id="SSF56112">
    <property type="entry name" value="Protein kinase-like (PK-like)"/>
    <property type="match status" value="1"/>
</dbReference>
<dbReference type="FunFam" id="3.30.200.20:FF:000433">
    <property type="entry name" value="Predicted protein"/>
    <property type="match status" value="1"/>
</dbReference>
<dbReference type="FunFam" id="1.10.510.10:FF:000448">
    <property type="entry name" value="Putative LRR receptor-like serine/threonine-protein kinase"/>
    <property type="match status" value="1"/>
</dbReference>
<dbReference type="InterPro" id="IPR000719">
    <property type="entry name" value="Prot_kinase_dom"/>
</dbReference>
<evidence type="ECO:0000256" key="5">
    <source>
        <dbReference type="ARBA" id="ARBA00022989"/>
    </source>
</evidence>
<dbReference type="GO" id="GO:0016020">
    <property type="term" value="C:membrane"/>
    <property type="evidence" value="ECO:0007669"/>
    <property type="project" value="UniProtKB-SubCell"/>
</dbReference>
<accession>A0A2I0X3L2</accession>
<dbReference type="InterPro" id="IPR001245">
    <property type="entry name" value="Ser-Thr/Tyr_kinase_cat_dom"/>
</dbReference>
<reference evidence="11 12" key="2">
    <citation type="journal article" date="2017" name="Nature">
        <title>The Apostasia genome and the evolution of orchids.</title>
        <authorList>
            <person name="Zhang G.Q."/>
            <person name="Liu K.W."/>
            <person name="Li Z."/>
            <person name="Lohaus R."/>
            <person name="Hsiao Y.Y."/>
            <person name="Niu S.C."/>
            <person name="Wang J.Y."/>
            <person name="Lin Y.C."/>
            <person name="Xu Q."/>
            <person name="Chen L.J."/>
            <person name="Yoshida K."/>
            <person name="Fujiwara S."/>
            <person name="Wang Z.W."/>
            <person name="Zhang Y.Q."/>
            <person name="Mitsuda N."/>
            <person name="Wang M."/>
            <person name="Liu G.H."/>
            <person name="Pecoraro L."/>
            <person name="Huang H.X."/>
            <person name="Xiao X.J."/>
            <person name="Lin M."/>
            <person name="Wu X.Y."/>
            <person name="Wu W.L."/>
            <person name="Chen Y.Y."/>
            <person name="Chang S.B."/>
            <person name="Sakamoto S."/>
            <person name="Ohme-Takagi M."/>
            <person name="Yagi M."/>
            <person name="Zeng S.J."/>
            <person name="Shen C.Y."/>
            <person name="Yeh C.M."/>
            <person name="Luo Y.B."/>
            <person name="Tsai W.C."/>
            <person name="Van de Peer Y."/>
            <person name="Liu Z.J."/>
        </authorList>
    </citation>
    <scope>NUCLEOTIDE SEQUENCE [LARGE SCALE GENOMIC DNA]</scope>
    <source>
        <tissue evidence="11">The whole plant</tissue>
    </source>
</reference>
<dbReference type="GO" id="GO:0005524">
    <property type="term" value="F:ATP binding"/>
    <property type="evidence" value="ECO:0007669"/>
    <property type="project" value="InterPro"/>
</dbReference>
<feature type="compositionally biased region" description="Basic and acidic residues" evidence="7">
    <location>
        <begin position="862"/>
        <end position="879"/>
    </location>
</feature>
<dbReference type="Proteomes" id="UP000233837">
    <property type="component" value="Unassembled WGS sequence"/>
</dbReference>
<dbReference type="SMART" id="SM00369">
    <property type="entry name" value="LRR_TYP"/>
    <property type="match status" value="5"/>
</dbReference>
<dbReference type="SUPFAM" id="SSF52058">
    <property type="entry name" value="L domain-like"/>
    <property type="match status" value="1"/>
</dbReference>
<dbReference type="InterPro" id="IPR003591">
    <property type="entry name" value="Leu-rich_rpt_typical-subtyp"/>
</dbReference>
<gene>
    <name evidence="11" type="ORF">MA16_Dca005513</name>
</gene>
<dbReference type="EMBL" id="KZ502191">
    <property type="protein sequence ID" value="PKU82508.1"/>
    <property type="molecule type" value="Genomic_DNA"/>
</dbReference>
<evidence type="ECO:0000256" key="8">
    <source>
        <dbReference type="SAM" id="Phobius"/>
    </source>
</evidence>
<organism evidence="11 12">
    <name type="scientific">Dendrobium catenatum</name>
    <dbReference type="NCBI Taxonomy" id="906689"/>
    <lineage>
        <taxon>Eukaryota</taxon>
        <taxon>Viridiplantae</taxon>
        <taxon>Streptophyta</taxon>
        <taxon>Embryophyta</taxon>
        <taxon>Tracheophyta</taxon>
        <taxon>Spermatophyta</taxon>
        <taxon>Magnoliopsida</taxon>
        <taxon>Liliopsida</taxon>
        <taxon>Asparagales</taxon>
        <taxon>Orchidaceae</taxon>
        <taxon>Epidendroideae</taxon>
        <taxon>Malaxideae</taxon>
        <taxon>Dendrobiinae</taxon>
        <taxon>Dendrobium</taxon>
    </lineage>
</organism>
<evidence type="ECO:0000256" key="4">
    <source>
        <dbReference type="ARBA" id="ARBA00022737"/>
    </source>
</evidence>
<dbReference type="InterPro" id="IPR001611">
    <property type="entry name" value="Leu-rich_rpt"/>
</dbReference>
<dbReference type="Gene3D" id="3.30.200.20">
    <property type="entry name" value="Phosphorylase Kinase, domain 1"/>
    <property type="match status" value="1"/>
</dbReference>
<dbReference type="InterPro" id="IPR046959">
    <property type="entry name" value="PRK1-6/SRF4-like"/>
</dbReference>
<dbReference type="InterPro" id="IPR032675">
    <property type="entry name" value="LRR_dom_sf"/>
</dbReference>
<proteinExistence type="predicted"/>
<dbReference type="SMART" id="SM00220">
    <property type="entry name" value="S_TKc"/>
    <property type="match status" value="1"/>
</dbReference>
<keyword evidence="5 8" id="KW-1133">Transmembrane helix</keyword>
<dbReference type="GO" id="GO:0004672">
    <property type="term" value="F:protein kinase activity"/>
    <property type="evidence" value="ECO:0007669"/>
    <property type="project" value="InterPro"/>
</dbReference>
<dbReference type="InterPro" id="IPR013210">
    <property type="entry name" value="LRR_N_plant-typ"/>
</dbReference>
<sequence length="891" mass="97258">MISPSLLCSLIFLLVVQAAAVAVDRLLSEEDLTGLYSLRASLGIRSRAWPRKTDPCSNWTGVACRSGRVVELNLTGLHRTRLGRLNPRFAIDGVRNLTALERFVGAGFQLPGPIPDWLGSGFSPSFSVLVLNSAAVSGYIPYSLGGATGLRVISLSANSITGNIPPTLGDIAKLSSLDLSGNLLSSSIPPELAALRNLSFLNLSSNLLSGTIPPSFGMLSELKILALAGNSLEGAVPSQLGKLSKLESLDLSSNTLAGVLPEAFFSGASNLRSVNLSRNYFIGVLPNSTWLLSELELFDVSSNNLTGVFPELVPANMTATGEVFNISSNLYYGLLSSGMWLFLHRFRAVDLSNNYLEGSEPFDIKRRNALLGSNCFHDSMNQRSLAVCENFYKERARPFEGSVPPDPSKGVPKSDTKSSHKWRYILAGVLGGCGVLIAASILFLCCLKRSKNRSTNQGESPKDRELPSSSKHLVSSPGIIGESFTYEQIAQATSDFRRMNLIKQGHSGNFYLGILKKNVSVVVKRVDVLTMRREAYLVELDLFAKDLNGKLVPFIGHCLEKENEKFLVYKFMPHGDLSMALHRQPMLEEDGLQSLDWITRLKIATGVAEALCFLHHECNPPLVHRTIGNIGSELLKKKTRITITTSKDIQSSSILLDDKFEVRLGSLSDVCAQDGDNHPNVITRILRRSQTPEQGTSGSSATCAFDIYGLGKVMLELITGKFGISSSNDLMDTEWLDRTLPYININEKDLISKIIDPTLMVDDDLLEEVWAMAVMARCCLNPKPHKRPLARHLLKALHNPLRVVRDESFSGSGPLRSSSSHSSWIGAFLGGWLHSSSEILSVSGQLGRDQNILQAGGARSHGSLEDHSFSRTRASREVFPEPNGTSTEVDE</sequence>
<evidence type="ECO:0000256" key="3">
    <source>
        <dbReference type="ARBA" id="ARBA00022692"/>
    </source>
</evidence>
<evidence type="ECO:0000313" key="12">
    <source>
        <dbReference type="Proteomes" id="UP000233837"/>
    </source>
</evidence>
<feature type="signal peptide" evidence="9">
    <location>
        <begin position="1"/>
        <end position="18"/>
    </location>
</feature>
<feature type="transmembrane region" description="Helical" evidence="8">
    <location>
        <begin position="422"/>
        <end position="447"/>
    </location>
</feature>
<evidence type="ECO:0000313" key="11">
    <source>
        <dbReference type="EMBL" id="PKU82508.1"/>
    </source>
</evidence>
<feature type="domain" description="Protein kinase" evidence="10">
    <location>
        <begin position="496"/>
        <end position="801"/>
    </location>
</feature>
<protein>
    <submittedName>
        <fullName evidence="11">Putative LRR receptor-like serine/threonine-protein kinase</fullName>
    </submittedName>
</protein>
<keyword evidence="11" id="KW-0418">Kinase</keyword>
<comment type="subcellular location">
    <subcellularLocation>
        <location evidence="1">Membrane</location>
    </subcellularLocation>
</comment>
<feature type="region of interest" description="Disordered" evidence="7">
    <location>
        <begin position="856"/>
        <end position="891"/>
    </location>
</feature>
<keyword evidence="9" id="KW-0732">Signal</keyword>
<dbReference type="PANTHER" id="PTHR48007:SF81">
    <property type="entry name" value="PROTEIN KINASE DOMAIN-CONTAINING PROTEIN"/>
    <property type="match status" value="1"/>
</dbReference>
<dbReference type="Pfam" id="PF07714">
    <property type="entry name" value="PK_Tyr_Ser-Thr"/>
    <property type="match status" value="1"/>
</dbReference>
<keyword evidence="12" id="KW-1185">Reference proteome</keyword>
<dbReference type="PROSITE" id="PS50011">
    <property type="entry name" value="PROTEIN_KINASE_DOM"/>
    <property type="match status" value="1"/>
</dbReference>
<dbReference type="FunFam" id="3.80.10.10:FF:000383">
    <property type="entry name" value="Leucine-rich repeat receptor protein kinase EMS1"/>
    <property type="match status" value="2"/>
</dbReference>
<dbReference type="InterPro" id="IPR011009">
    <property type="entry name" value="Kinase-like_dom_sf"/>
</dbReference>
<dbReference type="Gene3D" id="3.80.10.10">
    <property type="entry name" value="Ribonuclease Inhibitor"/>
    <property type="match status" value="2"/>
</dbReference>
<dbReference type="Gene3D" id="1.10.510.10">
    <property type="entry name" value="Transferase(Phosphotransferase) domain 1"/>
    <property type="match status" value="1"/>
</dbReference>
<name>A0A2I0X3L2_9ASPA</name>
<evidence type="ECO:0000256" key="1">
    <source>
        <dbReference type="ARBA" id="ARBA00004370"/>
    </source>
</evidence>
<keyword evidence="11" id="KW-0675">Receptor</keyword>